<name>L8X296_THACA</name>
<accession>L8X296</accession>
<dbReference type="HOGENOM" id="CLU_2051256_0_0_1"/>
<feature type="region of interest" description="Disordered" evidence="1">
    <location>
        <begin position="96"/>
        <end position="120"/>
    </location>
</feature>
<gene>
    <name evidence="2" type="ORF">AG1IA_02764</name>
</gene>
<keyword evidence="3" id="KW-1185">Reference proteome</keyword>
<organism evidence="2 3">
    <name type="scientific">Thanatephorus cucumeris (strain AG1-IA)</name>
    <name type="common">Rice sheath blight fungus</name>
    <name type="synonym">Rhizoctonia solani</name>
    <dbReference type="NCBI Taxonomy" id="983506"/>
    <lineage>
        <taxon>Eukaryota</taxon>
        <taxon>Fungi</taxon>
        <taxon>Dikarya</taxon>
        <taxon>Basidiomycota</taxon>
        <taxon>Agaricomycotina</taxon>
        <taxon>Agaricomycetes</taxon>
        <taxon>Cantharellales</taxon>
        <taxon>Ceratobasidiaceae</taxon>
        <taxon>Rhizoctonia</taxon>
        <taxon>Rhizoctonia solani AG-1</taxon>
    </lineage>
</organism>
<evidence type="ECO:0000313" key="2">
    <source>
        <dbReference type="EMBL" id="ELU43222.1"/>
    </source>
</evidence>
<evidence type="ECO:0000256" key="1">
    <source>
        <dbReference type="SAM" id="MobiDB-lite"/>
    </source>
</evidence>
<evidence type="ECO:0000313" key="3">
    <source>
        <dbReference type="Proteomes" id="UP000011668"/>
    </source>
</evidence>
<comment type="caution">
    <text evidence="2">The sequence shown here is derived from an EMBL/GenBank/DDBJ whole genome shotgun (WGS) entry which is preliminary data.</text>
</comment>
<dbReference type="AlphaFoldDB" id="L8X296"/>
<proteinExistence type="predicted"/>
<dbReference type="EMBL" id="AFRT01000599">
    <property type="protein sequence ID" value="ELU43222.1"/>
    <property type="molecule type" value="Genomic_DNA"/>
</dbReference>
<sequence>MCGPDWSNICTEYTPQWTRSALPIRPIDPLILFQLPRFQLTRRQNRQILKHASDFSQSYHPTLGRYVRPSERVDILLRRGLPGSILTQRMAVFGAPQLGLPPPRGTQRSSTLKKQIFSKE</sequence>
<dbReference type="Proteomes" id="UP000011668">
    <property type="component" value="Unassembled WGS sequence"/>
</dbReference>
<reference evidence="2 3" key="1">
    <citation type="journal article" date="2013" name="Nat. Commun.">
        <title>The evolution and pathogenic mechanisms of the rice sheath blight pathogen.</title>
        <authorList>
            <person name="Zheng A."/>
            <person name="Lin R."/>
            <person name="Xu L."/>
            <person name="Qin P."/>
            <person name="Tang C."/>
            <person name="Ai P."/>
            <person name="Zhang D."/>
            <person name="Liu Y."/>
            <person name="Sun Z."/>
            <person name="Feng H."/>
            <person name="Wang Y."/>
            <person name="Chen Y."/>
            <person name="Liang X."/>
            <person name="Fu R."/>
            <person name="Li Q."/>
            <person name="Zhang J."/>
            <person name="Yu X."/>
            <person name="Xie Z."/>
            <person name="Ding L."/>
            <person name="Guan P."/>
            <person name="Tang J."/>
            <person name="Liang Y."/>
            <person name="Wang S."/>
            <person name="Deng Q."/>
            <person name="Li S."/>
            <person name="Zhu J."/>
            <person name="Wang L."/>
            <person name="Liu H."/>
            <person name="Li P."/>
        </authorList>
    </citation>
    <scope>NUCLEOTIDE SEQUENCE [LARGE SCALE GENOMIC DNA]</scope>
    <source>
        <strain evidence="3">AG-1 IA</strain>
    </source>
</reference>
<protein>
    <submittedName>
        <fullName evidence="2">Uncharacterized protein</fullName>
    </submittedName>
</protein>